<name>A0A2X2UI81_9FIRM</name>
<reference evidence="1 2" key="1">
    <citation type="submission" date="2018-06" db="EMBL/GenBank/DDBJ databases">
        <authorList>
            <consortium name="Pathogen Informatics"/>
            <person name="Doyle S."/>
        </authorList>
    </citation>
    <scope>NUCLEOTIDE SEQUENCE [LARGE SCALE GENOMIC DNA]</scope>
    <source>
        <strain evidence="1 2">NCTC11224</strain>
    </source>
</reference>
<gene>
    <name evidence="1" type="ORF">NCTC11224_05085</name>
</gene>
<dbReference type="EMBL" id="UAVW01000019">
    <property type="protein sequence ID" value="SQB15988.1"/>
    <property type="molecule type" value="Genomic_DNA"/>
</dbReference>
<evidence type="ECO:0000313" key="2">
    <source>
        <dbReference type="Proteomes" id="UP000251853"/>
    </source>
</evidence>
<evidence type="ECO:0000313" key="1">
    <source>
        <dbReference type="EMBL" id="SQB15988.1"/>
    </source>
</evidence>
<dbReference type="Pfam" id="PF21983">
    <property type="entry name" value="NikA-like"/>
    <property type="match status" value="1"/>
</dbReference>
<dbReference type="AlphaFoldDB" id="A0A2X2UI81"/>
<dbReference type="RefSeq" id="WP_112483074.1">
    <property type="nucleotide sequence ID" value="NZ_JAIWZC010000001.1"/>
</dbReference>
<dbReference type="Proteomes" id="UP000251853">
    <property type="component" value="Unassembled WGS sequence"/>
</dbReference>
<keyword evidence="2" id="KW-1185">Reference proteome</keyword>
<protein>
    <submittedName>
        <fullName evidence="1">Bacterial mobilisation protein (MobC)</fullName>
    </submittedName>
</protein>
<dbReference type="InterPro" id="IPR053842">
    <property type="entry name" value="NikA-like"/>
</dbReference>
<proteinExistence type="predicted"/>
<accession>A0A2X2UI81</accession>
<sequence>MAKRERQNELKIYLSDDEQYILEQKWKASNMKSKSVFIRHLILYGYVYDVNYEHLREYNTILSRIGNNLNQIAKRMNATGNVYEADVKEVKELMKQVWQSQKSMLSKQPSIKQ</sequence>
<organism evidence="1 2">
    <name type="scientific">Enterocloster clostridioformis</name>
    <dbReference type="NCBI Taxonomy" id="1531"/>
    <lineage>
        <taxon>Bacteria</taxon>
        <taxon>Bacillati</taxon>
        <taxon>Bacillota</taxon>
        <taxon>Clostridia</taxon>
        <taxon>Lachnospirales</taxon>
        <taxon>Lachnospiraceae</taxon>
        <taxon>Enterocloster</taxon>
    </lineage>
</organism>